<sequence>MEENPDSRKKKLRPLWSSINNCAHEYPQGFSRILRDTHHTVPVTSRFLTHRYNNTTGHIKIFCARDVTQLLHWRATWMSSLLAQSSVPVRVQPALRLLS</sequence>
<organism evidence="1">
    <name type="scientific">Culex pipiens</name>
    <name type="common">House mosquito</name>
    <dbReference type="NCBI Taxonomy" id="7175"/>
    <lineage>
        <taxon>Eukaryota</taxon>
        <taxon>Metazoa</taxon>
        <taxon>Ecdysozoa</taxon>
        <taxon>Arthropoda</taxon>
        <taxon>Hexapoda</taxon>
        <taxon>Insecta</taxon>
        <taxon>Pterygota</taxon>
        <taxon>Neoptera</taxon>
        <taxon>Endopterygota</taxon>
        <taxon>Diptera</taxon>
        <taxon>Nematocera</taxon>
        <taxon>Culicoidea</taxon>
        <taxon>Culicidae</taxon>
        <taxon>Culicinae</taxon>
        <taxon>Culicini</taxon>
        <taxon>Culex</taxon>
        <taxon>Culex</taxon>
    </lineage>
</organism>
<proteinExistence type="predicted"/>
<protein>
    <submittedName>
        <fullName evidence="1">(northern house mosquito) hypothetical protein</fullName>
    </submittedName>
</protein>
<name>A0A8D8DPN2_CULPI</name>
<reference evidence="1" key="1">
    <citation type="submission" date="2021-05" db="EMBL/GenBank/DDBJ databases">
        <authorList>
            <person name="Alioto T."/>
            <person name="Alioto T."/>
            <person name="Gomez Garrido J."/>
        </authorList>
    </citation>
    <scope>NUCLEOTIDE SEQUENCE</scope>
</reference>
<accession>A0A8D8DPN2</accession>
<evidence type="ECO:0000313" key="1">
    <source>
        <dbReference type="EMBL" id="CAG6515723.1"/>
    </source>
</evidence>
<dbReference type="AlphaFoldDB" id="A0A8D8DPN2"/>
<dbReference type="EMBL" id="HBUE01172308">
    <property type="protein sequence ID" value="CAG6515723.1"/>
    <property type="molecule type" value="Transcribed_RNA"/>
</dbReference>
<dbReference type="EMBL" id="HBUE01277763">
    <property type="protein sequence ID" value="CAG6567223.1"/>
    <property type="molecule type" value="Transcribed_RNA"/>
</dbReference>